<dbReference type="Pfam" id="PF24883">
    <property type="entry name" value="NPHP3_N"/>
    <property type="match status" value="1"/>
</dbReference>
<name>A0A1I4RGG9_9PROT</name>
<dbReference type="SUPFAM" id="SSF48452">
    <property type="entry name" value="TPR-like"/>
    <property type="match status" value="1"/>
</dbReference>
<feature type="domain" description="Bacterial transcriptional activator" evidence="2">
    <location>
        <begin position="913"/>
        <end position="1057"/>
    </location>
</feature>
<gene>
    <name evidence="3" type="ORF">NMYAN_170042</name>
    <name evidence="4" type="ORF">SAMN05421880_11910</name>
</gene>
<dbReference type="GO" id="GO:0003677">
    <property type="term" value="F:DNA binding"/>
    <property type="evidence" value="ECO:0007669"/>
    <property type="project" value="InterPro"/>
</dbReference>
<dbReference type="InterPro" id="IPR027417">
    <property type="entry name" value="P-loop_NTPase"/>
</dbReference>
<keyword evidence="5" id="KW-1185">Reference proteome</keyword>
<organism evidence="4 5">
    <name type="scientific">Nitrosomonas nitrosa</name>
    <dbReference type="NCBI Taxonomy" id="52442"/>
    <lineage>
        <taxon>Bacteria</taxon>
        <taxon>Pseudomonadati</taxon>
        <taxon>Pseudomonadota</taxon>
        <taxon>Betaproteobacteria</taxon>
        <taxon>Nitrosomonadales</taxon>
        <taxon>Nitrosomonadaceae</taxon>
        <taxon>Nitrosomonas</taxon>
    </lineage>
</organism>
<dbReference type="Gene3D" id="1.10.10.10">
    <property type="entry name" value="Winged helix-like DNA-binding domain superfamily/Winged helix DNA-binding domain"/>
    <property type="match status" value="1"/>
</dbReference>
<dbReference type="InterPro" id="IPR011990">
    <property type="entry name" value="TPR-like_helical_dom_sf"/>
</dbReference>
<evidence type="ECO:0000313" key="5">
    <source>
        <dbReference type="Proteomes" id="UP000199561"/>
    </source>
</evidence>
<proteinExistence type="predicted"/>
<dbReference type="InterPro" id="IPR016032">
    <property type="entry name" value="Sig_transdc_resp-reg_C-effctor"/>
</dbReference>
<protein>
    <submittedName>
        <fullName evidence="4">Transcriptional activator domain-containing protein</fullName>
    </submittedName>
</protein>
<dbReference type="InterPro" id="IPR005158">
    <property type="entry name" value="BTAD"/>
</dbReference>
<dbReference type="SUPFAM" id="SSF52540">
    <property type="entry name" value="P-loop containing nucleoside triphosphate hydrolases"/>
    <property type="match status" value="1"/>
</dbReference>
<dbReference type="SUPFAM" id="SSF46894">
    <property type="entry name" value="C-terminal effector domain of the bipartite response regulators"/>
    <property type="match status" value="1"/>
</dbReference>
<evidence type="ECO:0000313" key="3">
    <source>
        <dbReference type="EMBL" id="CAE6499102.1"/>
    </source>
</evidence>
<evidence type="ECO:0000256" key="1">
    <source>
        <dbReference type="ARBA" id="ARBA00022737"/>
    </source>
</evidence>
<evidence type="ECO:0000259" key="2">
    <source>
        <dbReference type="SMART" id="SM01043"/>
    </source>
</evidence>
<accession>A0A1I4RGG9</accession>
<dbReference type="SMART" id="SM01043">
    <property type="entry name" value="BTAD"/>
    <property type="match status" value="1"/>
</dbReference>
<dbReference type="PANTHER" id="PTHR35807">
    <property type="entry name" value="TRANSCRIPTIONAL REGULATOR REDD-RELATED"/>
    <property type="match status" value="1"/>
</dbReference>
<dbReference type="InterPro" id="IPR059106">
    <property type="entry name" value="WHD_MalT"/>
</dbReference>
<dbReference type="Proteomes" id="UP000601736">
    <property type="component" value="Unassembled WGS sequence"/>
</dbReference>
<dbReference type="Proteomes" id="UP000199561">
    <property type="component" value="Unassembled WGS sequence"/>
</dbReference>
<keyword evidence="1" id="KW-0677">Repeat</keyword>
<sequence>MKRYPTKIMPPDYERVFERRHLLDSIKRSKTAKVIWVHGPPGAGKTIFVASFLKTKGESFLWYRIDNSGNHFADIFYFLGLAAQKNNPHKKIRLPIFTSEYANDILGFARVFFRQLFASLTRESVIVLDNCHELEKDTLFIDLLQIVVNELPQEMRFFCIGRSRPHAALSHWYLSNEMLEIGNSELIFSAQESHAFLKWLDPQLDEYQIQQIQSKTQGWAAGMVMMARQYAFLGFSEAINTESNVFDYLVSEILLRLPKELREFLVISALFNQLTAEMGLALTECRQAKLYLDELVSRNFLIERIASTKPIYRFHPLLKDLLLMQADLMFERAYWQQLQRKAATILIKEGSAIEAMMILQELKDWPALKGLLLQHASKLVASGRHHIVMQWVEVLPQAYLSEDAWLRYWYAAALKPASPLLAEQQLEHCYRQFSAECDVMGVYSAWQAAVESIAVSWDDTSRFEIWVARLSELRQRFPVCPSIDLKIQFYATAIYGLSIYNPQHPWLRSMIRICERVFHSSPSKTTKMLLSTQLAHHYLLTCRLSKLRAITPFLESALEDKSLPMMPRIMCAYLLSIQKLYLAESIAALEFVRKGLELSRASGIYLFEDILLANGIGCHIGYGNLVEARNILQYVLKNGNTHQRLSVSMIHSYAAWLAALDGNLHYALEQNGRSLRLTRLINLEIGHVCSLSLKVQILAELSQFKKAENTLLLLNSIIGNSCWNQFNLIQYYVAEAWLAHLRQNEREAVAAIHRLFKILSAEQIYTFFNWRPKMLVTFCLIAVENGIEEMFAIKLLKRHQLMPSPPPFYLESWPWTVRIHSFGALTIAIEGKLLKQTGKTQKKILELLETLILLGGRNVNCDDLTEVLWPEADGDMARQSLETALHRLRKLIGKDAIMLNSGMISLNDSYCWLDLWAFEATVIDLEKALSGGNSALIQKLTDRLLSYYTDTFMKNSDSGLAFMKQAQLLNKLTHALERSINFHEKSKEHERVCWLLNKGMELVPLVESNYRRLMSYYVMLGQPDQALQVYRQCYRVLYKGFNLPLSREIQLLASQLEVIDR</sequence>
<dbReference type="EMBL" id="FOUF01000019">
    <property type="protein sequence ID" value="SFM51030.1"/>
    <property type="molecule type" value="Genomic_DNA"/>
</dbReference>
<dbReference type="GO" id="GO:0006355">
    <property type="term" value="P:regulation of DNA-templated transcription"/>
    <property type="evidence" value="ECO:0007669"/>
    <property type="project" value="InterPro"/>
</dbReference>
<dbReference type="AlphaFoldDB" id="A0A1I4RGG9"/>
<dbReference type="Pfam" id="PF03704">
    <property type="entry name" value="BTAD"/>
    <property type="match status" value="1"/>
</dbReference>
<reference evidence="4 5" key="1">
    <citation type="submission" date="2016-10" db="EMBL/GenBank/DDBJ databases">
        <authorList>
            <person name="de Groot N.N."/>
        </authorList>
    </citation>
    <scope>NUCLEOTIDE SEQUENCE [LARGE SCALE GENOMIC DNA]</scope>
    <source>
        <strain evidence="4 5">Nm146</strain>
    </source>
</reference>
<dbReference type="InterPro" id="IPR056884">
    <property type="entry name" value="NPHP3-like_N"/>
</dbReference>
<dbReference type="EMBL" id="CAJNAP010000009">
    <property type="protein sequence ID" value="CAE6499102.1"/>
    <property type="molecule type" value="Genomic_DNA"/>
</dbReference>
<reference evidence="3" key="2">
    <citation type="submission" date="2021-02" db="EMBL/GenBank/DDBJ databases">
        <authorList>
            <person name="Han P."/>
        </authorList>
    </citation>
    <scope>NUCLEOTIDE SEQUENCE</scope>
    <source>
        <strain evidence="3">Nitrosomonas nitrosa 18-3D</strain>
    </source>
</reference>
<dbReference type="Gene3D" id="1.25.40.10">
    <property type="entry name" value="Tetratricopeptide repeat domain"/>
    <property type="match status" value="1"/>
</dbReference>
<dbReference type="Gene3D" id="3.40.50.300">
    <property type="entry name" value="P-loop containing nucleotide triphosphate hydrolases"/>
    <property type="match status" value="1"/>
</dbReference>
<dbReference type="InterPro" id="IPR051677">
    <property type="entry name" value="AfsR-DnrI-RedD_regulator"/>
</dbReference>
<dbReference type="InterPro" id="IPR036388">
    <property type="entry name" value="WH-like_DNA-bd_sf"/>
</dbReference>
<dbReference type="STRING" id="52442.SAMN05421880_11910"/>
<evidence type="ECO:0000313" key="4">
    <source>
        <dbReference type="EMBL" id="SFM51030.1"/>
    </source>
</evidence>
<dbReference type="Pfam" id="PF25873">
    <property type="entry name" value="WHD_MalT"/>
    <property type="match status" value="1"/>
</dbReference>
<dbReference type="RefSeq" id="WP_090669788.1">
    <property type="nucleotide sequence ID" value="NZ_CAJNAP010000009.1"/>
</dbReference>